<dbReference type="Proteomes" id="UP000499080">
    <property type="component" value="Unassembled WGS sequence"/>
</dbReference>
<gene>
    <name evidence="1" type="ORF">AVEN_94357_1</name>
</gene>
<evidence type="ECO:0000313" key="2">
    <source>
        <dbReference type="Proteomes" id="UP000499080"/>
    </source>
</evidence>
<reference evidence="1 2" key="1">
    <citation type="journal article" date="2019" name="Sci. Rep.">
        <title>Orb-weaving spider Araneus ventricosus genome elucidates the spidroin gene catalogue.</title>
        <authorList>
            <person name="Kono N."/>
            <person name="Nakamura H."/>
            <person name="Ohtoshi R."/>
            <person name="Moran D.A.P."/>
            <person name="Shinohara A."/>
            <person name="Yoshida Y."/>
            <person name="Fujiwara M."/>
            <person name="Mori M."/>
            <person name="Tomita M."/>
            <person name="Arakawa K."/>
        </authorList>
    </citation>
    <scope>NUCLEOTIDE SEQUENCE [LARGE SCALE GENOMIC DNA]</scope>
</reference>
<dbReference type="EMBL" id="BGPR01000549">
    <property type="protein sequence ID" value="GBM25912.1"/>
    <property type="molecule type" value="Genomic_DNA"/>
</dbReference>
<organism evidence="1 2">
    <name type="scientific">Araneus ventricosus</name>
    <name type="common">Orbweaver spider</name>
    <name type="synonym">Epeira ventricosa</name>
    <dbReference type="NCBI Taxonomy" id="182803"/>
    <lineage>
        <taxon>Eukaryota</taxon>
        <taxon>Metazoa</taxon>
        <taxon>Ecdysozoa</taxon>
        <taxon>Arthropoda</taxon>
        <taxon>Chelicerata</taxon>
        <taxon>Arachnida</taxon>
        <taxon>Araneae</taxon>
        <taxon>Araneomorphae</taxon>
        <taxon>Entelegynae</taxon>
        <taxon>Araneoidea</taxon>
        <taxon>Araneidae</taxon>
        <taxon>Araneus</taxon>
    </lineage>
</organism>
<keyword evidence="2" id="KW-1185">Reference proteome</keyword>
<name>A0A4Y2EA12_ARAVE</name>
<accession>A0A4Y2EA12</accession>
<sequence length="151" mass="17098">MEADKEKRKLPGSHYRQVQKKLLLEKSMKNTQNIELFLKKESATVNFSLNIDTVEIDYEKETPAVTSQLAPPEEVVDSTAFTTQKSLALIVPLSKSSSSVLKNRDVALSRGTDTVVDDSMKKQLIEEGFYQPGIEYKFSQSSKDNRSFQFN</sequence>
<protein>
    <submittedName>
        <fullName evidence="1">Uncharacterized protein</fullName>
    </submittedName>
</protein>
<proteinExistence type="predicted"/>
<dbReference type="AlphaFoldDB" id="A0A4Y2EA12"/>
<comment type="caution">
    <text evidence="1">The sequence shown here is derived from an EMBL/GenBank/DDBJ whole genome shotgun (WGS) entry which is preliminary data.</text>
</comment>
<evidence type="ECO:0000313" key="1">
    <source>
        <dbReference type="EMBL" id="GBM25912.1"/>
    </source>
</evidence>
<dbReference type="OrthoDB" id="6752938at2759"/>